<dbReference type="EMBL" id="VFIY01000006">
    <property type="protein sequence ID" value="TPD60643.1"/>
    <property type="molecule type" value="Genomic_DNA"/>
</dbReference>
<sequence>MRVLLFSLLGLLVWGVFAPDTAFAGNSKPVHVTVITNNFVLPSKITRLRAWGQDAGVQVSGKYIETAEGKPQDWLSADLVILDTPRGGDRARVMEHMKEALEGTTTPWIVVGGGRPLSGNLDRVVAGRLSAYYDAGGEENFVNMMRYISAWKGGADMASIPAAVPLPATGFYHPDAPVPFATLQAYLAWGERRWEEDAPVMAVAISSSYLSNAQTKVLEAVVDKVEAAGGIPLLFWFNWRQPDGITSMIAGASPDMLVNMTHMLSGDARKKEFLDLDVPVVMGLTHRAGTPADWREDPQGVEMRTVASLMATPEGWGMSDPLVLGAVEDGDPVPIEEQLDLLVGRFMKIARLRHSDPQERKVALLFWNSPGGEKNLSASNLNVPQSIENIMFDMKKAEYELDILTENEIIEKAQAMLGGYYRPETLDELLMKGWAVSLPVSRYREWLDGLPEKISREMTDYWGKPEDHWSVRKINGAQQFVIPMVQTGKFLFTPQPPRADKVGESTHDLKQPPGHFYMAFYLYLREIFGSDAIIHLGTHGTQEWTPGKDRGLWAHDYPNLAVGNVPVLYPYIQDNIGEAIQAKRRGRAVTVSHQTPAFAPSGFYDELLDMHDLIHQYLQLEEGAVQQETAERLIGLVKESSLDKELGWSEEKIREDFEGFIPILHDHLHQLARTAVPMGLHSFGEPAIPEQRITTVLQQSGDDYYRALGLDLKEMFGDSFDELYQNEAYLFLKKYVDGVADFAGIADPNLRQMIEQALANERHLAEDGEMEALLSGLNGRFVRPGVGGDPVRNPQSTSGTNLYAFEPDKVPAKAAYEAAGEAFEELVKNYRAEHDGAWPDKLAFSLWSSETIRTLGIMEGQVMHALGVRPVWDAGGRVVDLEIIPAEELGRPRVDAVLQVTSVYRDQFDGIMRLIAGAIEEISVLEEKDNAVAVNSNRIIAQLREAGASEADARRYAAIRIFSNPPGDYGSGVTQVAMDPTSWDDDSILAETFFNSQSHAYGTKDWGTPVRGMALFEKQLSGVDAAILSRSTNLHGLLSTDHPFEYLGGLSAASRAVNGESPDLIVSDYRGKKPKMAKASAFLSNELRVRYQNPQWIGAMKEEGYAGTVNMLKVVNNLFGWQVMDERMVRDDQWQAMHETYVMDNRDMGLNEWFEEHNPTAQAQMIERMAEAIRKGYWEASEQTRRELAERWQDLVANHRADRGADKTAAFLEEMAVGFGLGAPTTASDTAPDQPAAQQPAEPVEKIRGRIMEQVQPAEPDPLAWLFNLVIWLGLLSIIGVGGIHTTRRHKQYQV</sequence>
<accession>A0A501PJF8</accession>
<dbReference type="PANTHER" id="PTHR44119:SF4">
    <property type="entry name" value="AEROBIC COBALTOCHELATASE SUBUNIT COBN"/>
    <property type="match status" value="1"/>
</dbReference>
<proteinExistence type="predicted"/>
<keyword evidence="1" id="KW-0812">Transmembrane</keyword>
<feature type="domain" description="CobN/magnesium chelatase" evidence="3">
    <location>
        <begin position="131"/>
        <end position="1184"/>
    </location>
</feature>
<keyword evidence="2" id="KW-0732">Signal</keyword>
<evidence type="ECO:0000313" key="4">
    <source>
        <dbReference type="EMBL" id="TPD60643.1"/>
    </source>
</evidence>
<keyword evidence="4" id="KW-0436">Ligase</keyword>
<keyword evidence="5" id="KW-1185">Reference proteome</keyword>
<dbReference type="Pfam" id="PF02514">
    <property type="entry name" value="CobN-Mg_chel"/>
    <property type="match status" value="1"/>
</dbReference>
<gene>
    <name evidence="4" type="primary">cobN</name>
    <name evidence="4" type="ORF">FIV46_07915</name>
</gene>
<protein>
    <submittedName>
        <fullName evidence="4">Cobaltochelatase subunit CobN</fullName>
        <ecNumber evidence="4">6.6.1.2</ecNumber>
    </submittedName>
</protein>
<dbReference type="CDD" id="cd10150">
    <property type="entry name" value="CobN_like"/>
    <property type="match status" value="1"/>
</dbReference>
<evidence type="ECO:0000256" key="2">
    <source>
        <dbReference type="SAM" id="SignalP"/>
    </source>
</evidence>
<dbReference type="RefSeq" id="WP_139940219.1">
    <property type="nucleotide sequence ID" value="NZ_JBHSYP010000008.1"/>
</dbReference>
<feature type="transmembrane region" description="Helical" evidence="1">
    <location>
        <begin position="1263"/>
        <end position="1284"/>
    </location>
</feature>
<feature type="chain" id="PRO_5021316333" evidence="2">
    <location>
        <begin position="19"/>
        <end position="1295"/>
    </location>
</feature>
<reference evidence="5" key="1">
    <citation type="submission" date="2019-06" db="EMBL/GenBank/DDBJ databases">
        <title>The complete genome of Emcibacter congregatus ZYLT.</title>
        <authorList>
            <person name="Zhao Z."/>
        </authorList>
    </citation>
    <scope>NUCLEOTIDE SEQUENCE [LARGE SCALE GENOMIC DNA]</scope>
    <source>
        <strain evidence="5">MCCC 1A06723</strain>
    </source>
</reference>
<evidence type="ECO:0000259" key="3">
    <source>
        <dbReference type="Pfam" id="PF02514"/>
    </source>
</evidence>
<name>A0A501PJF8_9PROT</name>
<feature type="signal peptide" evidence="2">
    <location>
        <begin position="1"/>
        <end position="18"/>
    </location>
</feature>
<dbReference type="GO" id="GO:0051116">
    <property type="term" value="F:cobaltochelatase activity"/>
    <property type="evidence" value="ECO:0007669"/>
    <property type="project" value="UniProtKB-EC"/>
</dbReference>
<organism evidence="4 5">
    <name type="scientific">Emcibacter nanhaiensis</name>
    <dbReference type="NCBI Taxonomy" id="1505037"/>
    <lineage>
        <taxon>Bacteria</taxon>
        <taxon>Pseudomonadati</taxon>
        <taxon>Pseudomonadota</taxon>
        <taxon>Alphaproteobacteria</taxon>
        <taxon>Emcibacterales</taxon>
        <taxon>Emcibacteraceae</taxon>
        <taxon>Emcibacter</taxon>
    </lineage>
</organism>
<dbReference type="InterPro" id="IPR003672">
    <property type="entry name" value="CobN/Mg_chltase"/>
</dbReference>
<dbReference type="NCBIfam" id="NF004644">
    <property type="entry name" value="PRK05989.2-2"/>
    <property type="match status" value="1"/>
</dbReference>
<dbReference type="OrthoDB" id="9757976at2"/>
<keyword evidence="1" id="KW-1133">Transmembrane helix</keyword>
<keyword evidence="1" id="KW-0472">Membrane</keyword>
<evidence type="ECO:0000313" key="5">
    <source>
        <dbReference type="Proteomes" id="UP000319148"/>
    </source>
</evidence>
<comment type="caution">
    <text evidence="4">The sequence shown here is derived from an EMBL/GenBank/DDBJ whole genome shotgun (WGS) entry which is preliminary data.</text>
</comment>
<evidence type="ECO:0000256" key="1">
    <source>
        <dbReference type="SAM" id="Phobius"/>
    </source>
</evidence>
<dbReference type="Proteomes" id="UP000319148">
    <property type="component" value="Unassembled WGS sequence"/>
</dbReference>
<dbReference type="PANTHER" id="PTHR44119">
    <property type="entry name" value="MAGNESIUM-CHELATASE SUBUNIT CHLH, CHLOROPLASTIC"/>
    <property type="match status" value="1"/>
</dbReference>
<dbReference type="EC" id="6.6.1.2" evidence="4"/>